<feature type="domain" description="Glycosyltransferase RgtA/B/C/D-like" evidence="9">
    <location>
        <begin position="102"/>
        <end position="234"/>
    </location>
</feature>
<evidence type="ECO:0000256" key="1">
    <source>
        <dbReference type="ARBA" id="ARBA00004651"/>
    </source>
</evidence>
<dbReference type="GO" id="GO:0016763">
    <property type="term" value="F:pentosyltransferase activity"/>
    <property type="evidence" value="ECO:0007669"/>
    <property type="project" value="TreeGrafter"/>
</dbReference>
<keyword evidence="2" id="KW-1003">Cell membrane</keyword>
<dbReference type="InterPro" id="IPR050297">
    <property type="entry name" value="LipidA_mod_glycosyltrf_83"/>
</dbReference>
<keyword evidence="4" id="KW-0808">Transferase</keyword>
<name>A0A1F4WL15_UNCKA</name>
<protein>
    <recommendedName>
        <fullName evidence="9">Glycosyltransferase RgtA/B/C/D-like domain-containing protein</fullName>
    </recommendedName>
</protein>
<keyword evidence="3" id="KW-0328">Glycosyltransferase</keyword>
<dbReference type="PANTHER" id="PTHR33908:SF11">
    <property type="entry name" value="MEMBRANE PROTEIN"/>
    <property type="match status" value="1"/>
</dbReference>
<keyword evidence="7 8" id="KW-0472">Membrane</keyword>
<feature type="transmembrane region" description="Helical" evidence="8">
    <location>
        <begin position="95"/>
        <end position="114"/>
    </location>
</feature>
<reference evidence="10 11" key="1">
    <citation type="journal article" date="2016" name="Nat. Commun.">
        <title>Thousands of microbial genomes shed light on interconnected biogeochemical processes in an aquifer system.</title>
        <authorList>
            <person name="Anantharaman K."/>
            <person name="Brown C.T."/>
            <person name="Hug L.A."/>
            <person name="Sharon I."/>
            <person name="Castelle C.J."/>
            <person name="Probst A.J."/>
            <person name="Thomas B.C."/>
            <person name="Singh A."/>
            <person name="Wilkins M.J."/>
            <person name="Karaoz U."/>
            <person name="Brodie E.L."/>
            <person name="Williams K.H."/>
            <person name="Hubbard S.S."/>
            <person name="Banfield J.F."/>
        </authorList>
    </citation>
    <scope>NUCLEOTIDE SEQUENCE [LARGE SCALE GENOMIC DNA]</scope>
</reference>
<feature type="transmembrane region" description="Helical" evidence="8">
    <location>
        <begin position="341"/>
        <end position="361"/>
    </location>
</feature>
<evidence type="ECO:0000313" key="10">
    <source>
        <dbReference type="EMBL" id="OGC70090.1"/>
    </source>
</evidence>
<gene>
    <name evidence="10" type="ORF">A2415_00635</name>
</gene>
<keyword evidence="6 8" id="KW-1133">Transmembrane helix</keyword>
<keyword evidence="5 8" id="KW-0812">Transmembrane</keyword>
<evidence type="ECO:0000256" key="8">
    <source>
        <dbReference type="SAM" id="Phobius"/>
    </source>
</evidence>
<evidence type="ECO:0000256" key="6">
    <source>
        <dbReference type="ARBA" id="ARBA00022989"/>
    </source>
</evidence>
<dbReference type="Proteomes" id="UP000179113">
    <property type="component" value="Unassembled WGS sequence"/>
</dbReference>
<dbReference type="PANTHER" id="PTHR33908">
    <property type="entry name" value="MANNOSYLTRANSFERASE YKCB-RELATED"/>
    <property type="match status" value="1"/>
</dbReference>
<sequence length="508" mass="58091">MQKYKALLLIVFTFLYFLTRVPRLNNDIINPDGVNWHYRSEQFINGLKYAQFDKTYQHYHPGVTLMWATGVPIELTKHLIGQKVYSTTNFETFDFVAKASLVIIQFVLTLLILWNLNKLFGFNIAVSSMFLFTFEPFFIGNSRLYHLDVLFTLLSFSSLSLIYLSLKESNNKYLILGSILGALAFLTKSIGIGILVYISLIIILGLIKKFLSIKQFVLFLAVYVVTVFLLFPALWVKPIYYLSEIFSESERIGIRKGHEQIVFGETVIDAGASFYPLVLLIKFSPVLLFGLILGVFFGMPGIKSKLKSYFIIFDDPLVFFGIFYLGYMVVMTISSKKIDRYMVVLFPYLAVLAVIGYGLLLKKIKNVRNFSTLIGLICGVFIVYPIVSQFPFYFVYTSPLFGSPERANSVIAQKPFGVGIHDLKNALLEKYGEDVDMGFIDTKPMKAIYSNSKVFDIRVNGTSDYDVIVLGVNEEMPEAVSYSKQKFEKDFSFYINGLEYWKVYVKQK</sequence>
<feature type="transmembrane region" description="Helical" evidence="8">
    <location>
        <begin position="373"/>
        <end position="396"/>
    </location>
</feature>
<comment type="caution">
    <text evidence="10">The sequence shown here is derived from an EMBL/GenBank/DDBJ whole genome shotgun (WGS) entry which is preliminary data.</text>
</comment>
<dbReference type="GO" id="GO:0005886">
    <property type="term" value="C:plasma membrane"/>
    <property type="evidence" value="ECO:0007669"/>
    <property type="project" value="UniProtKB-SubCell"/>
</dbReference>
<feature type="transmembrane region" description="Helical" evidence="8">
    <location>
        <begin position="216"/>
        <end position="236"/>
    </location>
</feature>
<feature type="transmembrane region" description="Helical" evidence="8">
    <location>
        <begin position="178"/>
        <end position="204"/>
    </location>
</feature>
<accession>A0A1F4WL15</accession>
<comment type="subcellular location">
    <subcellularLocation>
        <location evidence="1">Cell membrane</location>
        <topology evidence="1">Multi-pass membrane protein</topology>
    </subcellularLocation>
</comment>
<proteinExistence type="predicted"/>
<evidence type="ECO:0000256" key="5">
    <source>
        <dbReference type="ARBA" id="ARBA00022692"/>
    </source>
</evidence>
<evidence type="ECO:0000259" key="9">
    <source>
        <dbReference type="Pfam" id="PF13231"/>
    </source>
</evidence>
<feature type="transmembrane region" description="Helical" evidence="8">
    <location>
        <begin position="309"/>
        <end position="329"/>
    </location>
</feature>
<organism evidence="10 11">
    <name type="scientific">candidate division WWE3 bacterium RIFOXYC1_FULL_39_7</name>
    <dbReference type="NCBI Taxonomy" id="1802643"/>
    <lineage>
        <taxon>Bacteria</taxon>
        <taxon>Katanobacteria</taxon>
    </lineage>
</organism>
<feature type="transmembrane region" description="Helical" evidence="8">
    <location>
        <begin position="147"/>
        <end position="166"/>
    </location>
</feature>
<evidence type="ECO:0000313" key="11">
    <source>
        <dbReference type="Proteomes" id="UP000179113"/>
    </source>
</evidence>
<evidence type="ECO:0000256" key="4">
    <source>
        <dbReference type="ARBA" id="ARBA00022679"/>
    </source>
</evidence>
<dbReference type="EMBL" id="MEWA01000010">
    <property type="protein sequence ID" value="OGC70090.1"/>
    <property type="molecule type" value="Genomic_DNA"/>
</dbReference>
<evidence type="ECO:0000256" key="3">
    <source>
        <dbReference type="ARBA" id="ARBA00022676"/>
    </source>
</evidence>
<feature type="transmembrane region" description="Helical" evidence="8">
    <location>
        <begin position="274"/>
        <end position="297"/>
    </location>
</feature>
<dbReference type="Pfam" id="PF13231">
    <property type="entry name" value="PMT_2"/>
    <property type="match status" value="1"/>
</dbReference>
<evidence type="ECO:0000256" key="2">
    <source>
        <dbReference type="ARBA" id="ARBA00022475"/>
    </source>
</evidence>
<dbReference type="InterPro" id="IPR038731">
    <property type="entry name" value="RgtA/B/C-like"/>
</dbReference>
<dbReference type="AlphaFoldDB" id="A0A1F4WL15"/>
<evidence type="ECO:0000256" key="7">
    <source>
        <dbReference type="ARBA" id="ARBA00023136"/>
    </source>
</evidence>
<dbReference type="GO" id="GO:0009103">
    <property type="term" value="P:lipopolysaccharide biosynthetic process"/>
    <property type="evidence" value="ECO:0007669"/>
    <property type="project" value="UniProtKB-ARBA"/>
</dbReference>